<dbReference type="STRING" id="71139.A0A059BQG0"/>
<organism evidence="2">
    <name type="scientific">Eucalyptus grandis</name>
    <name type="common">Flooded gum</name>
    <dbReference type="NCBI Taxonomy" id="71139"/>
    <lineage>
        <taxon>Eukaryota</taxon>
        <taxon>Viridiplantae</taxon>
        <taxon>Streptophyta</taxon>
        <taxon>Embryophyta</taxon>
        <taxon>Tracheophyta</taxon>
        <taxon>Spermatophyta</taxon>
        <taxon>Magnoliopsida</taxon>
        <taxon>eudicotyledons</taxon>
        <taxon>Gunneridae</taxon>
        <taxon>Pentapetalae</taxon>
        <taxon>rosids</taxon>
        <taxon>malvids</taxon>
        <taxon>Myrtales</taxon>
        <taxon>Myrtaceae</taxon>
        <taxon>Myrtoideae</taxon>
        <taxon>Eucalypteae</taxon>
        <taxon>Eucalyptus</taxon>
    </lineage>
</organism>
<name>A0A059BQG0_EUCGR</name>
<keyword evidence="1" id="KW-0472">Membrane</keyword>
<dbReference type="GO" id="GO:0009706">
    <property type="term" value="C:chloroplast inner membrane"/>
    <property type="evidence" value="ECO:0000318"/>
    <property type="project" value="GO_Central"/>
</dbReference>
<gene>
    <name evidence="2" type="ORF">EUGRSUZ_F01798</name>
</gene>
<proteinExistence type="predicted"/>
<reference evidence="2" key="1">
    <citation type="submission" date="2013-07" db="EMBL/GenBank/DDBJ databases">
        <title>The genome of Eucalyptus grandis.</title>
        <authorList>
            <person name="Schmutz J."/>
            <person name="Hayes R."/>
            <person name="Myburg A."/>
            <person name="Tuskan G."/>
            <person name="Grattapaglia D."/>
            <person name="Rokhsar D.S."/>
        </authorList>
    </citation>
    <scope>NUCLEOTIDE SEQUENCE</scope>
    <source>
        <tissue evidence="2">Leaf extractions</tissue>
    </source>
</reference>
<keyword evidence="1" id="KW-1133">Transmembrane helix</keyword>
<dbReference type="InParanoid" id="A0A059BQG0"/>
<dbReference type="AlphaFoldDB" id="A0A059BQG0"/>
<dbReference type="Gramene" id="KCW68126">
    <property type="protein sequence ID" value="KCW68126"/>
    <property type="gene ID" value="EUGRSUZ_F01798"/>
</dbReference>
<evidence type="ECO:0000256" key="1">
    <source>
        <dbReference type="SAM" id="Phobius"/>
    </source>
</evidence>
<sequence length="72" mass="7834">MLQLRSSRQLTVSAEYRDGGRPSSASIFVGGFVLGGIIVGAVGCVYAPQVLTFSVISYLWCRNSPSFWLDFV</sequence>
<protein>
    <submittedName>
        <fullName evidence="2">Uncharacterized protein</fullName>
    </submittedName>
</protein>
<evidence type="ECO:0000313" key="2">
    <source>
        <dbReference type="EMBL" id="KCW68126.1"/>
    </source>
</evidence>
<dbReference type="PANTHER" id="PTHR34048:SF5">
    <property type="entry name" value="INNER MEMBRANE LOCALIZED PROTEIN"/>
    <property type="match status" value="1"/>
</dbReference>
<dbReference type="EMBL" id="KK198758">
    <property type="protein sequence ID" value="KCW68126.1"/>
    <property type="molecule type" value="Genomic_DNA"/>
</dbReference>
<dbReference type="PANTHER" id="PTHR34048">
    <property type="entry name" value="LOW-DENSITY RECEPTOR-LIKE PROTEIN"/>
    <property type="match status" value="1"/>
</dbReference>
<keyword evidence="1" id="KW-0812">Transmembrane</keyword>
<dbReference type="InterPro" id="IPR040377">
    <property type="entry name" value="Ssl2009-like"/>
</dbReference>
<feature type="transmembrane region" description="Helical" evidence="1">
    <location>
        <begin position="27"/>
        <end position="60"/>
    </location>
</feature>
<accession>A0A059BQG0</accession>